<accession>A0A7T7CAN5</accession>
<proteinExistence type="predicted"/>
<dbReference type="RefSeq" id="WP_200127325.1">
    <property type="nucleotide sequence ID" value="NZ_CP054705.1"/>
</dbReference>
<evidence type="ECO:0000256" key="1">
    <source>
        <dbReference type="SAM" id="SignalP"/>
    </source>
</evidence>
<evidence type="ECO:0000313" key="2">
    <source>
        <dbReference type="EMBL" id="QQK74899.1"/>
    </source>
</evidence>
<dbReference type="KEGG" id="scia:HUG15_04300"/>
<reference evidence="2 3" key="1">
    <citation type="submission" date="2020-06" db="EMBL/GenBank/DDBJ databases">
        <title>Genomic analysis of Salicibibacter sp. NKC5-3.</title>
        <authorList>
            <person name="Oh Y.J."/>
        </authorList>
    </citation>
    <scope>NUCLEOTIDE SEQUENCE [LARGE SCALE GENOMIC DNA]</scope>
    <source>
        <strain evidence="2 3">NKC5-3</strain>
    </source>
</reference>
<evidence type="ECO:0000313" key="3">
    <source>
        <dbReference type="Proteomes" id="UP000595823"/>
    </source>
</evidence>
<dbReference type="Proteomes" id="UP000595823">
    <property type="component" value="Chromosome"/>
</dbReference>
<protein>
    <submittedName>
        <fullName evidence="2">DUF3221 domain-containing protein</fullName>
    </submittedName>
</protein>
<keyword evidence="1" id="KW-0732">Signal</keyword>
<dbReference type="Gene3D" id="2.40.50.140">
    <property type="entry name" value="Nucleic acid-binding proteins"/>
    <property type="match status" value="1"/>
</dbReference>
<dbReference type="InterPro" id="IPR012340">
    <property type="entry name" value="NA-bd_OB-fold"/>
</dbReference>
<sequence>MKIILLVLSMAFLVSCYVEDTNGEYDSSTGIGTGNGNDNEASDYEGIVIDKDEEEQRFLVFEGVDEADVEDVMGDADRATQEIDYDSAVWLSHADDITFEALQEGQSVEVWVDGGIQESDPAQAEVGEMVAEDELNEDVEIDDE</sequence>
<dbReference type="InterPro" id="IPR021598">
    <property type="entry name" value="DUF3221"/>
</dbReference>
<dbReference type="Pfam" id="PF11518">
    <property type="entry name" value="DUF3221"/>
    <property type="match status" value="1"/>
</dbReference>
<feature type="chain" id="PRO_5038648160" evidence="1">
    <location>
        <begin position="21"/>
        <end position="144"/>
    </location>
</feature>
<name>A0A7T7CAN5_9BACI</name>
<dbReference type="EMBL" id="CP054705">
    <property type="protein sequence ID" value="QQK74899.1"/>
    <property type="molecule type" value="Genomic_DNA"/>
</dbReference>
<organism evidence="2 3">
    <name type="scientific">Salicibibacter cibarius</name>
    <dbReference type="NCBI Taxonomy" id="2743000"/>
    <lineage>
        <taxon>Bacteria</taxon>
        <taxon>Bacillati</taxon>
        <taxon>Bacillota</taxon>
        <taxon>Bacilli</taxon>
        <taxon>Bacillales</taxon>
        <taxon>Bacillaceae</taxon>
        <taxon>Salicibibacter</taxon>
    </lineage>
</organism>
<dbReference type="AlphaFoldDB" id="A0A7T7CAN5"/>
<gene>
    <name evidence="2" type="ORF">HUG15_04300</name>
</gene>
<keyword evidence="3" id="KW-1185">Reference proteome</keyword>
<feature type="signal peptide" evidence="1">
    <location>
        <begin position="1"/>
        <end position="20"/>
    </location>
</feature>
<dbReference type="PROSITE" id="PS51257">
    <property type="entry name" value="PROKAR_LIPOPROTEIN"/>
    <property type="match status" value="1"/>
</dbReference>